<evidence type="ECO:0000313" key="3">
    <source>
        <dbReference type="EMBL" id="CAI6356112.1"/>
    </source>
</evidence>
<dbReference type="Pfam" id="PF16064">
    <property type="entry name" value="DUF4806"/>
    <property type="match status" value="1"/>
</dbReference>
<feature type="region of interest" description="Disordered" evidence="1">
    <location>
        <begin position="188"/>
        <end position="209"/>
    </location>
</feature>
<feature type="domain" description="DUF4806" evidence="2">
    <location>
        <begin position="218"/>
        <end position="298"/>
    </location>
</feature>
<dbReference type="PANTHER" id="PTHR34153">
    <property type="entry name" value="SI:CH211-262H13.3-RELATED-RELATED"/>
    <property type="match status" value="1"/>
</dbReference>
<comment type="caution">
    <text evidence="3">The sequence shown here is derived from an EMBL/GenBank/DDBJ whole genome shotgun (WGS) entry which is preliminary data.</text>
</comment>
<proteinExistence type="predicted"/>
<dbReference type="Proteomes" id="UP001160148">
    <property type="component" value="Unassembled WGS sequence"/>
</dbReference>
<feature type="compositionally biased region" description="Basic and acidic residues" evidence="1">
    <location>
        <begin position="188"/>
        <end position="197"/>
    </location>
</feature>
<protein>
    <recommendedName>
        <fullName evidence="2">DUF4806 domain-containing protein</fullName>
    </recommendedName>
</protein>
<keyword evidence="4" id="KW-1185">Reference proteome</keyword>
<evidence type="ECO:0000313" key="4">
    <source>
        <dbReference type="Proteomes" id="UP001160148"/>
    </source>
</evidence>
<evidence type="ECO:0000259" key="2">
    <source>
        <dbReference type="Pfam" id="PF16064"/>
    </source>
</evidence>
<reference evidence="3 4" key="1">
    <citation type="submission" date="2023-01" db="EMBL/GenBank/DDBJ databases">
        <authorList>
            <person name="Whitehead M."/>
        </authorList>
    </citation>
    <scope>NUCLEOTIDE SEQUENCE [LARGE SCALE GENOMIC DNA]</scope>
</reference>
<evidence type="ECO:0000256" key="1">
    <source>
        <dbReference type="SAM" id="MobiDB-lite"/>
    </source>
</evidence>
<dbReference type="EMBL" id="CARXXK010000002">
    <property type="protein sequence ID" value="CAI6356112.1"/>
    <property type="molecule type" value="Genomic_DNA"/>
</dbReference>
<organism evidence="3 4">
    <name type="scientific">Macrosiphum euphorbiae</name>
    <name type="common">potato aphid</name>
    <dbReference type="NCBI Taxonomy" id="13131"/>
    <lineage>
        <taxon>Eukaryota</taxon>
        <taxon>Metazoa</taxon>
        <taxon>Ecdysozoa</taxon>
        <taxon>Arthropoda</taxon>
        <taxon>Hexapoda</taxon>
        <taxon>Insecta</taxon>
        <taxon>Pterygota</taxon>
        <taxon>Neoptera</taxon>
        <taxon>Paraneoptera</taxon>
        <taxon>Hemiptera</taxon>
        <taxon>Sternorrhyncha</taxon>
        <taxon>Aphidomorpha</taxon>
        <taxon>Aphidoidea</taxon>
        <taxon>Aphididae</taxon>
        <taxon>Macrosiphini</taxon>
        <taxon>Macrosiphum</taxon>
    </lineage>
</organism>
<accession>A0AAV0WKF9</accession>
<sequence length="333" mass="37714">MTGWYVVKFTKEKNLIEVVPSNWIHNFKECLWPEKLGTLKLQAAIKNRSRPSDDWKLHPIKVISKQITCKADNYNGLSSSSDEEQSTAHNIPDFPNFTSKISVFQEIDGDIVEEGTKSNIYNNNYHNQDSFVNNTNSLIEQPDNLTVCQSEENEDLLLQELEAVTDVQDENSLSVHNEYPSSLLVEKKDCDSEKQKSSDNQPATPSSMLEFEPIYETLPVTNEESLNLLQQALTNDQTLFNKTVKMLSLIGGSDIKESVRRILRKLISNDYAKQLSYTGHKSSKHAFNKTILSSLLIKAIHSTSNLADRSVKEVETITSIWLSKASERAKNNN</sequence>
<feature type="compositionally biased region" description="Polar residues" evidence="1">
    <location>
        <begin position="198"/>
        <end position="207"/>
    </location>
</feature>
<dbReference type="AlphaFoldDB" id="A0AAV0WKF9"/>
<dbReference type="PANTHER" id="PTHR34153:SF2">
    <property type="entry name" value="SI:CH211-262H13.3-RELATED"/>
    <property type="match status" value="1"/>
</dbReference>
<gene>
    <name evidence="3" type="ORF">MEUPH1_LOCUS11882</name>
</gene>
<dbReference type="InterPro" id="IPR032071">
    <property type="entry name" value="DUF4806"/>
</dbReference>
<name>A0AAV0WKF9_9HEMI</name>